<name>A0A0A9EMD1_ARUDO</name>
<dbReference type="AlphaFoldDB" id="A0A0A9EMD1"/>
<dbReference type="EMBL" id="GBRH01197772">
    <property type="protein sequence ID" value="JAE00124.1"/>
    <property type="molecule type" value="Transcribed_RNA"/>
</dbReference>
<reference evidence="1" key="2">
    <citation type="journal article" date="2015" name="Data Brief">
        <title>Shoot transcriptome of the giant reed, Arundo donax.</title>
        <authorList>
            <person name="Barrero R.A."/>
            <person name="Guerrero F.D."/>
            <person name="Moolhuijzen P."/>
            <person name="Goolsby J.A."/>
            <person name="Tidwell J."/>
            <person name="Bellgard S.E."/>
            <person name="Bellgard M.I."/>
        </authorList>
    </citation>
    <scope>NUCLEOTIDE SEQUENCE</scope>
    <source>
        <tissue evidence="1">Shoot tissue taken approximately 20 cm above the soil surface</tissue>
    </source>
</reference>
<protein>
    <submittedName>
        <fullName evidence="1">Uncharacterized protein</fullName>
    </submittedName>
</protein>
<organism evidence="1">
    <name type="scientific">Arundo donax</name>
    <name type="common">Giant reed</name>
    <name type="synonym">Donax arundinaceus</name>
    <dbReference type="NCBI Taxonomy" id="35708"/>
    <lineage>
        <taxon>Eukaryota</taxon>
        <taxon>Viridiplantae</taxon>
        <taxon>Streptophyta</taxon>
        <taxon>Embryophyta</taxon>
        <taxon>Tracheophyta</taxon>
        <taxon>Spermatophyta</taxon>
        <taxon>Magnoliopsida</taxon>
        <taxon>Liliopsida</taxon>
        <taxon>Poales</taxon>
        <taxon>Poaceae</taxon>
        <taxon>PACMAD clade</taxon>
        <taxon>Arundinoideae</taxon>
        <taxon>Arundineae</taxon>
        <taxon>Arundo</taxon>
    </lineage>
</organism>
<evidence type="ECO:0000313" key="1">
    <source>
        <dbReference type="EMBL" id="JAE00124.1"/>
    </source>
</evidence>
<reference evidence="1" key="1">
    <citation type="submission" date="2014-09" db="EMBL/GenBank/DDBJ databases">
        <authorList>
            <person name="Magalhaes I.L.F."/>
            <person name="Oliveira U."/>
            <person name="Santos F.R."/>
            <person name="Vidigal T.H.D.A."/>
            <person name="Brescovit A.D."/>
            <person name="Santos A.J."/>
        </authorList>
    </citation>
    <scope>NUCLEOTIDE SEQUENCE</scope>
    <source>
        <tissue evidence="1">Shoot tissue taken approximately 20 cm above the soil surface</tissue>
    </source>
</reference>
<sequence>MWGRGGPSTTLDIFGNIEFIEVRKASETGYVASKVVRGRMEKREIRELVNKTPQLRRTQAKAIEKNRCYRELLILPQWFRTVEAKVGRLAADVVAGPRVGHVFGVGRDGALKALDDDVRPV</sequence>
<accession>A0A0A9EMD1</accession>
<proteinExistence type="predicted"/>